<protein>
    <submittedName>
        <fullName evidence="6">DIRP domain-containing protein</fullName>
    </submittedName>
</protein>
<dbReference type="Pfam" id="PF06584">
    <property type="entry name" value="DIRP"/>
    <property type="match status" value="1"/>
</dbReference>
<dbReference type="SMART" id="SM01135">
    <property type="entry name" value="DIRP"/>
    <property type="match status" value="1"/>
</dbReference>
<dbReference type="GO" id="GO:0051726">
    <property type="term" value="P:regulation of cell cycle"/>
    <property type="evidence" value="ECO:0007669"/>
    <property type="project" value="TreeGrafter"/>
</dbReference>
<dbReference type="InterPro" id="IPR033471">
    <property type="entry name" value="DIRP"/>
</dbReference>
<dbReference type="GO" id="GO:0006351">
    <property type="term" value="P:DNA-templated transcription"/>
    <property type="evidence" value="ECO:0007669"/>
    <property type="project" value="InterPro"/>
</dbReference>
<feature type="compositionally biased region" description="Basic and acidic residues" evidence="3">
    <location>
        <begin position="359"/>
        <end position="369"/>
    </location>
</feature>
<dbReference type="PANTHER" id="PTHR21689">
    <property type="entry name" value="LIN-9"/>
    <property type="match status" value="1"/>
</dbReference>
<dbReference type="GO" id="GO:0006357">
    <property type="term" value="P:regulation of transcription by RNA polymerase II"/>
    <property type="evidence" value="ECO:0007669"/>
    <property type="project" value="TreeGrafter"/>
</dbReference>
<proteinExistence type="predicted"/>
<dbReference type="GO" id="GO:0017053">
    <property type="term" value="C:transcription repressor complex"/>
    <property type="evidence" value="ECO:0007669"/>
    <property type="project" value="InterPro"/>
</dbReference>
<comment type="subcellular location">
    <subcellularLocation>
        <location evidence="1">Nucleus</location>
    </subcellularLocation>
</comment>
<evidence type="ECO:0000256" key="3">
    <source>
        <dbReference type="SAM" id="MobiDB-lite"/>
    </source>
</evidence>
<feature type="domain" description="DIRP" evidence="4">
    <location>
        <begin position="135"/>
        <end position="241"/>
    </location>
</feature>
<feature type="compositionally biased region" description="Basic residues" evidence="3">
    <location>
        <begin position="20"/>
        <end position="37"/>
    </location>
</feature>
<dbReference type="PANTHER" id="PTHR21689:SF2">
    <property type="entry name" value="PROTEIN LIN-9 HOMOLOG"/>
    <property type="match status" value="1"/>
</dbReference>
<dbReference type="GO" id="GO:0003677">
    <property type="term" value="F:DNA binding"/>
    <property type="evidence" value="ECO:0007669"/>
    <property type="project" value="TreeGrafter"/>
</dbReference>
<dbReference type="InterPro" id="IPR010561">
    <property type="entry name" value="LIN-9/ALY1"/>
</dbReference>
<sequence>SRYRDADFEAEGDSDEEKRRRSPNKSPAKRGGRRPSPLKRPSLGQTVVVDDDVDSNSSSVQRGRGRPKKENHTAIVNRVWSENDVTPDARPRRQGRAKAGQGATDLSQSLKENLKRLKNVLKLPKARRWVYCEFFYSGVDQQLFLGDNEFSQCLRESFPNVKCRNLSRAEWRTIRRLIGKPRRCSQAFFDEERAALESKRSKVRQVYEGTLVSMTADMADLPSRLPRPLVVGAKIYARVRSPKDGIYAGTIDAVLPDSYRIVFDKEEMIPAMIIKDSEVMSEQPDELVALAYFLEQNRAAMPNAMMKLGPAAQFISPGKILGAGSDVRSPLLKHDPMVGSAGTVQHKPGSGITPRRTTGVRDEKVGNFP</sequence>
<dbReference type="Proteomes" id="UP000887566">
    <property type="component" value="Unplaced"/>
</dbReference>
<name>A0A914UV95_9BILA</name>
<evidence type="ECO:0000259" key="4">
    <source>
        <dbReference type="SMART" id="SM01135"/>
    </source>
</evidence>
<dbReference type="GO" id="GO:0005654">
    <property type="term" value="C:nucleoplasm"/>
    <property type="evidence" value="ECO:0007669"/>
    <property type="project" value="TreeGrafter"/>
</dbReference>
<keyword evidence="2" id="KW-0539">Nucleus</keyword>
<feature type="region of interest" description="Disordered" evidence="3">
    <location>
        <begin position="339"/>
        <end position="369"/>
    </location>
</feature>
<evidence type="ECO:0000313" key="5">
    <source>
        <dbReference type="Proteomes" id="UP000887566"/>
    </source>
</evidence>
<reference evidence="6" key="1">
    <citation type="submission" date="2022-11" db="UniProtKB">
        <authorList>
            <consortium name="WormBaseParasite"/>
        </authorList>
    </citation>
    <scope>IDENTIFICATION</scope>
</reference>
<accession>A0A914UV95</accession>
<evidence type="ECO:0000256" key="1">
    <source>
        <dbReference type="ARBA" id="ARBA00004123"/>
    </source>
</evidence>
<organism evidence="5 6">
    <name type="scientific">Plectus sambesii</name>
    <dbReference type="NCBI Taxonomy" id="2011161"/>
    <lineage>
        <taxon>Eukaryota</taxon>
        <taxon>Metazoa</taxon>
        <taxon>Ecdysozoa</taxon>
        <taxon>Nematoda</taxon>
        <taxon>Chromadorea</taxon>
        <taxon>Plectida</taxon>
        <taxon>Plectina</taxon>
        <taxon>Plectoidea</taxon>
        <taxon>Plectidae</taxon>
        <taxon>Plectus</taxon>
    </lineage>
</organism>
<dbReference type="AlphaFoldDB" id="A0A914UV95"/>
<keyword evidence="5" id="KW-1185">Reference proteome</keyword>
<evidence type="ECO:0000313" key="6">
    <source>
        <dbReference type="WBParaSite" id="PSAMB.scaffold12867size2543.g35135.t1"/>
    </source>
</evidence>
<feature type="region of interest" description="Disordered" evidence="3">
    <location>
        <begin position="1"/>
        <end position="105"/>
    </location>
</feature>
<dbReference type="WBParaSite" id="PSAMB.scaffold12867size2543.g35135.t1">
    <property type="protein sequence ID" value="PSAMB.scaffold12867size2543.g35135.t1"/>
    <property type="gene ID" value="PSAMB.scaffold12867size2543.g35135"/>
</dbReference>
<evidence type="ECO:0000256" key="2">
    <source>
        <dbReference type="ARBA" id="ARBA00023242"/>
    </source>
</evidence>